<sequence>MTTHPDERELLNHPTMQEGAADDFLSRFWLRVNELSARSKLKNTWVATAELRKWNEQNRGSTQNRRCEIGLDSASCLTCKNIKQSCDRRALFIFEHTKQEFFANFEEFMKVFSRRPPKNLQDIKRSQSRVRRRVIEALTTSRAMHSDHSHDNAVSICYFCLHTFANNGSSNTGRQVRSSTKSLTESANLEDEEVEDLALQLDSAKKIIASVRRYVDDVVGGAAVENAGHVGAEKYLTDPKRSDRRRQIFEQIGAYSEIVETALKDPEVCIQI</sequence>
<evidence type="ECO:0000313" key="2">
    <source>
        <dbReference type="Proteomes" id="UP001215598"/>
    </source>
</evidence>
<comment type="caution">
    <text evidence="1">The sequence shown here is derived from an EMBL/GenBank/DDBJ whole genome shotgun (WGS) entry which is preliminary data.</text>
</comment>
<evidence type="ECO:0000313" key="1">
    <source>
        <dbReference type="EMBL" id="KAJ7768496.1"/>
    </source>
</evidence>
<reference evidence="1" key="1">
    <citation type="submission" date="2023-03" db="EMBL/GenBank/DDBJ databases">
        <title>Massive genome expansion in bonnet fungi (Mycena s.s.) driven by repeated elements and novel gene families across ecological guilds.</title>
        <authorList>
            <consortium name="Lawrence Berkeley National Laboratory"/>
            <person name="Harder C.B."/>
            <person name="Miyauchi S."/>
            <person name="Viragh M."/>
            <person name="Kuo A."/>
            <person name="Thoen E."/>
            <person name="Andreopoulos B."/>
            <person name="Lu D."/>
            <person name="Skrede I."/>
            <person name="Drula E."/>
            <person name="Henrissat B."/>
            <person name="Morin E."/>
            <person name="Kohler A."/>
            <person name="Barry K."/>
            <person name="LaButti K."/>
            <person name="Morin E."/>
            <person name="Salamov A."/>
            <person name="Lipzen A."/>
            <person name="Mereny Z."/>
            <person name="Hegedus B."/>
            <person name="Baldrian P."/>
            <person name="Stursova M."/>
            <person name="Weitz H."/>
            <person name="Taylor A."/>
            <person name="Grigoriev I.V."/>
            <person name="Nagy L.G."/>
            <person name="Martin F."/>
            <person name="Kauserud H."/>
        </authorList>
    </citation>
    <scope>NUCLEOTIDE SEQUENCE</scope>
    <source>
        <strain evidence="1">CBHHK182m</strain>
    </source>
</reference>
<dbReference type="Proteomes" id="UP001215598">
    <property type="component" value="Unassembled WGS sequence"/>
</dbReference>
<accession>A0AAD7JQW4</accession>
<keyword evidence="2" id="KW-1185">Reference proteome</keyword>
<protein>
    <submittedName>
        <fullName evidence="1">Uncharacterized protein</fullName>
    </submittedName>
</protein>
<dbReference type="AlphaFoldDB" id="A0AAD7JQW4"/>
<name>A0AAD7JQW4_9AGAR</name>
<dbReference type="EMBL" id="JARKIB010000020">
    <property type="protein sequence ID" value="KAJ7768496.1"/>
    <property type="molecule type" value="Genomic_DNA"/>
</dbReference>
<proteinExistence type="predicted"/>
<gene>
    <name evidence="1" type="ORF">B0H16DRAFT_1453185</name>
</gene>
<organism evidence="1 2">
    <name type="scientific">Mycena metata</name>
    <dbReference type="NCBI Taxonomy" id="1033252"/>
    <lineage>
        <taxon>Eukaryota</taxon>
        <taxon>Fungi</taxon>
        <taxon>Dikarya</taxon>
        <taxon>Basidiomycota</taxon>
        <taxon>Agaricomycotina</taxon>
        <taxon>Agaricomycetes</taxon>
        <taxon>Agaricomycetidae</taxon>
        <taxon>Agaricales</taxon>
        <taxon>Marasmiineae</taxon>
        <taxon>Mycenaceae</taxon>
        <taxon>Mycena</taxon>
    </lineage>
</organism>